<feature type="region of interest" description="Disordered" evidence="1">
    <location>
        <begin position="1"/>
        <end position="21"/>
    </location>
</feature>
<dbReference type="Proteomes" id="UP000465609">
    <property type="component" value="Chromosome"/>
</dbReference>
<accession>A0ABN5YLB1</accession>
<dbReference type="EMBL" id="AP022577">
    <property type="protein sequence ID" value="BBX82218.1"/>
    <property type="molecule type" value="Genomic_DNA"/>
</dbReference>
<gene>
    <name evidence="2" type="ORF">MAUB_00910</name>
</gene>
<reference evidence="2 3" key="1">
    <citation type="journal article" date="2019" name="Emerg. Microbes Infect.">
        <title>Comprehensive subspecies identification of 175 nontuberculous mycobacteria species based on 7547 genomic profiles.</title>
        <authorList>
            <person name="Matsumoto Y."/>
            <person name="Kinjo T."/>
            <person name="Motooka D."/>
            <person name="Nabeya D."/>
            <person name="Jung N."/>
            <person name="Uechi K."/>
            <person name="Horii T."/>
            <person name="Iida T."/>
            <person name="Fujita J."/>
            <person name="Nakamura S."/>
        </authorList>
    </citation>
    <scope>NUCLEOTIDE SEQUENCE [LARGE SCALE GENOMIC DNA]</scope>
    <source>
        <strain evidence="2 3">JCM 15296</strain>
    </source>
</reference>
<keyword evidence="3" id="KW-1185">Reference proteome</keyword>
<evidence type="ECO:0000313" key="2">
    <source>
        <dbReference type="EMBL" id="BBX82218.1"/>
    </source>
</evidence>
<evidence type="ECO:0000256" key="1">
    <source>
        <dbReference type="SAM" id="MobiDB-lite"/>
    </source>
</evidence>
<evidence type="ECO:0000313" key="3">
    <source>
        <dbReference type="Proteomes" id="UP000465609"/>
    </source>
</evidence>
<sequence>MDATLQPITDPEQMRDSAGNSVGEWNWAVRDGGGTVLARISASGEPPLGVALATLRADHGFPAGQWVPDVDGYRFVPKAVERQ</sequence>
<name>A0ABN5YLB1_9MYCO</name>
<organism evidence="2 3">
    <name type="scientific">Mycolicibacterium aubagnense</name>
    <dbReference type="NCBI Taxonomy" id="319707"/>
    <lineage>
        <taxon>Bacteria</taxon>
        <taxon>Bacillati</taxon>
        <taxon>Actinomycetota</taxon>
        <taxon>Actinomycetes</taxon>
        <taxon>Mycobacteriales</taxon>
        <taxon>Mycobacteriaceae</taxon>
        <taxon>Mycolicibacterium</taxon>
    </lineage>
</organism>
<protein>
    <submittedName>
        <fullName evidence="2">Uncharacterized protein</fullName>
    </submittedName>
</protein>
<proteinExistence type="predicted"/>